<evidence type="ECO:0000313" key="2">
    <source>
        <dbReference type="Proteomes" id="UP000185109"/>
    </source>
</evidence>
<gene>
    <name evidence="1" type="ORF">AM571_CH01946</name>
</gene>
<evidence type="ECO:0000313" key="1">
    <source>
        <dbReference type="EMBL" id="APO74758.1"/>
    </source>
</evidence>
<protein>
    <submittedName>
        <fullName evidence="1">Uncharacterized protein</fullName>
    </submittedName>
</protein>
<dbReference type="AlphaFoldDB" id="A0A1L5P3N8"/>
<organism evidence="1 2">
    <name type="scientific">Rhizobium etli 8C-3</name>
    <dbReference type="NCBI Taxonomy" id="538025"/>
    <lineage>
        <taxon>Bacteria</taxon>
        <taxon>Pseudomonadati</taxon>
        <taxon>Pseudomonadota</taxon>
        <taxon>Alphaproteobacteria</taxon>
        <taxon>Hyphomicrobiales</taxon>
        <taxon>Rhizobiaceae</taxon>
        <taxon>Rhizobium/Agrobacterium group</taxon>
        <taxon>Rhizobium</taxon>
    </lineage>
</organism>
<dbReference type="Proteomes" id="UP000185109">
    <property type="component" value="Chromosome"/>
</dbReference>
<dbReference type="EMBL" id="CP017241">
    <property type="protein sequence ID" value="APO74758.1"/>
    <property type="molecule type" value="Genomic_DNA"/>
</dbReference>
<sequence>MVSFPKFGCIFSRPRVATVSSTPESVQVVAKVLSEEFSKRQEIDSPAMKFPS</sequence>
<proteinExistence type="predicted"/>
<reference evidence="1 2" key="1">
    <citation type="submission" date="2016-09" db="EMBL/GenBank/DDBJ databases">
        <title>The complete genome sequences of Rhizobium gallicum, symbiovars gallicum and phaseoli, symbionts associated to common bean (Phaseolus vulgaris).</title>
        <authorList>
            <person name="Bustos P."/>
            <person name="Santamaria R.I."/>
            <person name="Perez-Carrascal O.M."/>
            <person name="Juarez S."/>
            <person name="Lozano L."/>
            <person name="Martinez-Flores I."/>
            <person name="Martinez-Romero E."/>
            <person name="Cevallos M."/>
            <person name="Romero D."/>
            <person name="Davila G."/>
            <person name="Gonzalez V."/>
        </authorList>
    </citation>
    <scope>NUCLEOTIDE SEQUENCE [LARGE SCALE GENOMIC DNA]</scope>
    <source>
        <strain evidence="1 2">8C-3</strain>
    </source>
</reference>
<name>A0A1L5P3N8_RHIET</name>
<accession>A0A1L5P3N8</accession>